<dbReference type="Proteomes" id="UP001519295">
    <property type="component" value="Unassembled WGS sequence"/>
</dbReference>
<keyword evidence="2" id="KW-1185">Reference proteome</keyword>
<dbReference type="EMBL" id="JAGINU010000004">
    <property type="protein sequence ID" value="MBP2371958.1"/>
    <property type="molecule type" value="Genomic_DNA"/>
</dbReference>
<name>A0ABS4W761_9PSEU</name>
<organism evidence="1 2">
    <name type="scientific">Pseudonocardia parietis</name>
    <dbReference type="NCBI Taxonomy" id="570936"/>
    <lineage>
        <taxon>Bacteria</taxon>
        <taxon>Bacillati</taxon>
        <taxon>Actinomycetota</taxon>
        <taxon>Actinomycetes</taxon>
        <taxon>Pseudonocardiales</taxon>
        <taxon>Pseudonocardiaceae</taxon>
        <taxon>Pseudonocardia</taxon>
    </lineage>
</organism>
<protein>
    <submittedName>
        <fullName evidence="1">Uncharacterized protein</fullName>
    </submittedName>
</protein>
<dbReference type="RefSeq" id="WP_210037010.1">
    <property type="nucleotide sequence ID" value="NZ_JAGINU010000004.1"/>
</dbReference>
<comment type="caution">
    <text evidence="1">The sequence shown here is derived from an EMBL/GenBank/DDBJ whole genome shotgun (WGS) entry which is preliminary data.</text>
</comment>
<reference evidence="1 2" key="1">
    <citation type="submission" date="2021-03" db="EMBL/GenBank/DDBJ databases">
        <title>Sequencing the genomes of 1000 actinobacteria strains.</title>
        <authorList>
            <person name="Klenk H.-P."/>
        </authorList>
    </citation>
    <scope>NUCLEOTIDE SEQUENCE [LARGE SCALE GENOMIC DNA]</scope>
    <source>
        <strain evidence="1 2">DSM 45256</strain>
    </source>
</reference>
<sequence>MSASPITSVAPRAPGADDARVRDDAVRRLIGEHARELVDGRLSTHDIVQAVEDSWTDLRLAGAPPACLPELIERLARVRLTDTSSHALLAEDPCRH</sequence>
<evidence type="ECO:0000313" key="2">
    <source>
        <dbReference type="Proteomes" id="UP001519295"/>
    </source>
</evidence>
<evidence type="ECO:0000313" key="1">
    <source>
        <dbReference type="EMBL" id="MBP2371958.1"/>
    </source>
</evidence>
<proteinExistence type="predicted"/>
<gene>
    <name evidence="1" type="ORF">JOF36_007731</name>
</gene>
<accession>A0ABS4W761</accession>